<keyword evidence="3" id="KW-1185">Reference proteome</keyword>
<sequence>MGKKKNSKPVETIRLSGRNIYTDKKKRTIYYDFVTKQGYLIEKKNENSAVFYKNRFVVILFAAILCGATFLTVRQAIVAGVVMLVLAEIFFRRSFLKKLEPVTDVDFEKRVSALEYIVTKKEKGRVIALAVLYLVFAVLILLNAYQEKYGTGLVIFSGCLAVVGVYFSALHFIALVKMNKKRK</sequence>
<keyword evidence="1" id="KW-0472">Membrane</keyword>
<protein>
    <recommendedName>
        <fullName evidence="4">DUF3278 domain-containing protein</fullName>
    </recommendedName>
</protein>
<evidence type="ECO:0000313" key="3">
    <source>
        <dbReference type="Proteomes" id="UP001652394"/>
    </source>
</evidence>
<feature type="transmembrane region" description="Helical" evidence="1">
    <location>
        <begin position="126"/>
        <end position="145"/>
    </location>
</feature>
<feature type="transmembrane region" description="Helical" evidence="1">
    <location>
        <begin position="52"/>
        <end position="70"/>
    </location>
</feature>
<keyword evidence="1" id="KW-0812">Transmembrane</keyword>
<comment type="caution">
    <text evidence="2">The sequence shown here is derived from an EMBL/GenBank/DDBJ whole genome shotgun (WGS) entry which is preliminary data.</text>
</comment>
<organism evidence="2 3">
    <name type="scientific">Faecalicatena acetigenes</name>
    <dbReference type="NCBI Taxonomy" id="2981790"/>
    <lineage>
        <taxon>Bacteria</taxon>
        <taxon>Bacillati</taxon>
        <taxon>Bacillota</taxon>
        <taxon>Clostridia</taxon>
        <taxon>Lachnospirales</taxon>
        <taxon>Lachnospiraceae</taxon>
        <taxon>Faecalicatena</taxon>
    </lineage>
</organism>
<evidence type="ECO:0000313" key="2">
    <source>
        <dbReference type="EMBL" id="MCU6746508.1"/>
    </source>
</evidence>
<dbReference type="Proteomes" id="UP001652394">
    <property type="component" value="Unassembled WGS sequence"/>
</dbReference>
<evidence type="ECO:0000256" key="1">
    <source>
        <dbReference type="SAM" id="Phobius"/>
    </source>
</evidence>
<gene>
    <name evidence="2" type="ORF">OCV51_02350</name>
</gene>
<feature type="transmembrane region" description="Helical" evidence="1">
    <location>
        <begin position="76"/>
        <end position="91"/>
    </location>
</feature>
<reference evidence="2 3" key="1">
    <citation type="journal article" date="2021" name="ISME Commun">
        <title>Automated analysis of genomic sequences facilitates high-throughput and comprehensive description of bacteria.</title>
        <authorList>
            <person name="Hitch T.C.A."/>
        </authorList>
    </citation>
    <scope>NUCLEOTIDE SEQUENCE [LARGE SCALE GENOMIC DNA]</scope>
    <source>
        <strain evidence="2 3">H2_18</strain>
    </source>
</reference>
<feature type="transmembrane region" description="Helical" evidence="1">
    <location>
        <begin position="151"/>
        <end position="176"/>
    </location>
</feature>
<name>A0ABT2T8B8_9FIRM</name>
<dbReference type="RefSeq" id="WP_059068709.1">
    <property type="nucleotide sequence ID" value="NZ_JAOQJX010000002.1"/>
</dbReference>
<evidence type="ECO:0008006" key="4">
    <source>
        <dbReference type="Google" id="ProtNLM"/>
    </source>
</evidence>
<keyword evidence="1" id="KW-1133">Transmembrane helix</keyword>
<proteinExistence type="predicted"/>
<accession>A0ABT2T8B8</accession>
<dbReference type="EMBL" id="JAOQJX010000002">
    <property type="protein sequence ID" value="MCU6746508.1"/>
    <property type="molecule type" value="Genomic_DNA"/>
</dbReference>